<protein>
    <recommendedName>
        <fullName evidence="4">Lipoprotein</fullName>
    </recommendedName>
</protein>
<comment type="caution">
    <text evidence="2">The sequence shown here is derived from an EMBL/GenBank/DDBJ whole genome shotgun (WGS) entry which is preliminary data.</text>
</comment>
<feature type="chain" id="PRO_5046551574" description="Lipoprotein" evidence="1">
    <location>
        <begin position="26"/>
        <end position="154"/>
    </location>
</feature>
<name>A0ABU5QS64_9BACT</name>
<gene>
    <name evidence="2" type="ORF">VB264_18695</name>
</gene>
<proteinExistence type="predicted"/>
<dbReference type="Proteomes" id="UP001304671">
    <property type="component" value="Unassembled WGS sequence"/>
</dbReference>
<evidence type="ECO:0000313" key="3">
    <source>
        <dbReference type="Proteomes" id="UP001304671"/>
    </source>
</evidence>
<keyword evidence="1" id="KW-0732">Signal</keyword>
<evidence type="ECO:0008006" key="4">
    <source>
        <dbReference type="Google" id="ProtNLM"/>
    </source>
</evidence>
<dbReference type="EMBL" id="JAYFUL010000038">
    <property type="protein sequence ID" value="MEA5259833.1"/>
    <property type="molecule type" value="Genomic_DNA"/>
</dbReference>
<feature type="signal peptide" evidence="1">
    <location>
        <begin position="1"/>
        <end position="25"/>
    </location>
</feature>
<evidence type="ECO:0000313" key="2">
    <source>
        <dbReference type="EMBL" id="MEA5259833.1"/>
    </source>
</evidence>
<organism evidence="2 3">
    <name type="scientific">Arcicella aquatica</name>
    <dbReference type="NCBI Taxonomy" id="217141"/>
    <lineage>
        <taxon>Bacteria</taxon>
        <taxon>Pseudomonadati</taxon>
        <taxon>Bacteroidota</taxon>
        <taxon>Cytophagia</taxon>
        <taxon>Cytophagales</taxon>
        <taxon>Flectobacillaceae</taxon>
        <taxon>Arcicella</taxon>
    </lineage>
</organism>
<evidence type="ECO:0000256" key="1">
    <source>
        <dbReference type="SAM" id="SignalP"/>
    </source>
</evidence>
<keyword evidence="3" id="KW-1185">Reference proteome</keyword>
<dbReference type="PROSITE" id="PS51257">
    <property type="entry name" value="PROKAR_LIPOPROTEIN"/>
    <property type="match status" value="1"/>
</dbReference>
<dbReference type="RefSeq" id="WP_323251796.1">
    <property type="nucleotide sequence ID" value="NZ_JAYFUL010000038.1"/>
</dbReference>
<reference evidence="2 3" key="1">
    <citation type="submission" date="2023-12" db="EMBL/GenBank/DDBJ databases">
        <title>Novel species of the genus Arcicella isolated from rivers.</title>
        <authorList>
            <person name="Lu H."/>
        </authorList>
    </citation>
    <scope>NUCLEOTIDE SEQUENCE [LARGE SCALE GENOMIC DNA]</scope>
    <source>
        <strain evidence="2 3">LMG 21963</strain>
    </source>
</reference>
<accession>A0ABU5QS64</accession>
<sequence length="154" mass="17479">MKISKQLFTFAFWAILVSCSISLFAQTQSELEEKDSKQVSEHYTVALEQISAVQLAESLTKAELLELVQNAGKNLKKAEEFFALVEKYIGKIDTKSSACLAVKQYNKVANGYYLAMVKELEKEKYNIRTIKAHAMKFQDAISNAETEHIKARMM</sequence>